<gene>
    <name evidence="2" type="ORF">PCON_02462</name>
</gene>
<proteinExistence type="predicted"/>
<protein>
    <recommendedName>
        <fullName evidence="4">Extracellular membrane protein CFEM domain-containing protein</fullName>
    </recommendedName>
</protein>
<sequence>MQLTAFTLLFTIFTAVTARPALTAEFSLDKPGACVGGSYDVCKASYVCAQSWPESCICYNKLVTRCADNCKVMFIPEHYQDCGNTPNGHKITAKVVRKDADVETVDPVELKNVREPEFKELEKFPTSQPYVARPTPKKLKSGKCYDSCLGEKVCVMMFPASCYCENNNRQTCAKKCGVKATGIQNCKVQTENTV</sequence>
<dbReference type="Proteomes" id="UP000018144">
    <property type="component" value="Unassembled WGS sequence"/>
</dbReference>
<accession>U4KU77</accession>
<dbReference type="AlphaFoldDB" id="U4KU77"/>
<evidence type="ECO:0000313" key="3">
    <source>
        <dbReference type="Proteomes" id="UP000018144"/>
    </source>
</evidence>
<reference evidence="2 3" key="1">
    <citation type="journal article" date="2013" name="PLoS Genet.">
        <title>The genome and development-dependent transcriptomes of Pyronema confluens: a window into fungal evolution.</title>
        <authorList>
            <person name="Traeger S."/>
            <person name="Altegoer F."/>
            <person name="Freitag M."/>
            <person name="Gabaldon T."/>
            <person name="Kempken F."/>
            <person name="Kumar A."/>
            <person name="Marcet-Houben M."/>
            <person name="Poggeler S."/>
            <person name="Stajich J.E."/>
            <person name="Nowrousian M."/>
        </authorList>
    </citation>
    <scope>NUCLEOTIDE SEQUENCE [LARGE SCALE GENOMIC DNA]</scope>
    <source>
        <strain evidence="3">CBS 100304</strain>
        <tissue evidence="2">Vegetative mycelium</tissue>
    </source>
</reference>
<dbReference type="OrthoDB" id="3799394at2759"/>
<evidence type="ECO:0000256" key="1">
    <source>
        <dbReference type="SAM" id="SignalP"/>
    </source>
</evidence>
<keyword evidence="3" id="KW-1185">Reference proteome</keyword>
<evidence type="ECO:0008006" key="4">
    <source>
        <dbReference type="Google" id="ProtNLM"/>
    </source>
</evidence>
<name>U4KU77_PYROM</name>
<evidence type="ECO:0000313" key="2">
    <source>
        <dbReference type="EMBL" id="CCX04492.1"/>
    </source>
</evidence>
<dbReference type="EMBL" id="HF935206">
    <property type="protein sequence ID" value="CCX04492.1"/>
    <property type="molecule type" value="Genomic_DNA"/>
</dbReference>
<feature type="signal peptide" evidence="1">
    <location>
        <begin position="1"/>
        <end position="18"/>
    </location>
</feature>
<feature type="chain" id="PRO_5004650754" description="Extracellular membrane protein CFEM domain-containing protein" evidence="1">
    <location>
        <begin position="19"/>
        <end position="194"/>
    </location>
</feature>
<keyword evidence="1" id="KW-0732">Signal</keyword>
<organism evidence="2 3">
    <name type="scientific">Pyronema omphalodes (strain CBS 100304)</name>
    <name type="common">Pyronema confluens</name>
    <dbReference type="NCBI Taxonomy" id="1076935"/>
    <lineage>
        <taxon>Eukaryota</taxon>
        <taxon>Fungi</taxon>
        <taxon>Dikarya</taxon>
        <taxon>Ascomycota</taxon>
        <taxon>Pezizomycotina</taxon>
        <taxon>Pezizomycetes</taxon>
        <taxon>Pezizales</taxon>
        <taxon>Pyronemataceae</taxon>
        <taxon>Pyronema</taxon>
    </lineage>
</organism>